<protein>
    <submittedName>
        <fullName evidence="2">Uncharacterized protein</fullName>
    </submittedName>
</protein>
<keyword evidence="3" id="KW-1185">Reference proteome</keyword>
<keyword evidence="1" id="KW-1133">Transmembrane helix</keyword>
<dbReference type="EMBL" id="AEXL02000090">
    <property type="protein sequence ID" value="EIJ65861.1"/>
    <property type="molecule type" value="Genomic_DNA"/>
</dbReference>
<name>I3D2B8_9ARCH</name>
<dbReference type="PATRIC" id="fig|859350.6.peg.937"/>
<evidence type="ECO:0000313" key="2">
    <source>
        <dbReference type="EMBL" id="EIJ65861.1"/>
    </source>
</evidence>
<keyword evidence="1" id="KW-0472">Membrane</keyword>
<dbReference type="Proteomes" id="UP000003423">
    <property type="component" value="Unassembled WGS sequence"/>
</dbReference>
<keyword evidence="1" id="KW-0812">Transmembrane</keyword>
<gene>
    <name evidence="2" type="ORF">BD31_I0010</name>
</gene>
<sequence length="145" mass="16638">MRMLSKILIIFGLIVLSLSIIFGVLFISENKIRIGVNEPTYELDPNQKDILPILPTTRAGIPEYVELLREAKETKDISICQTLPDPQKRYNVFDYVENTPTKEQWIVYCKTLVNDNPSQCDTIPIEHTNPKLHYECKSVFGILGK</sequence>
<comment type="caution">
    <text evidence="2">The sequence shown here is derived from an EMBL/GenBank/DDBJ whole genome shotgun (WGS) entry which is preliminary data.</text>
</comment>
<accession>I3D2B8</accession>
<evidence type="ECO:0000256" key="1">
    <source>
        <dbReference type="SAM" id="Phobius"/>
    </source>
</evidence>
<evidence type="ECO:0000313" key="3">
    <source>
        <dbReference type="Proteomes" id="UP000003423"/>
    </source>
</evidence>
<organism evidence="2 3">
    <name type="scientific">Candidatus Nitrosopumilus salarius BD31</name>
    <dbReference type="NCBI Taxonomy" id="859350"/>
    <lineage>
        <taxon>Archaea</taxon>
        <taxon>Nitrososphaerota</taxon>
        <taxon>Nitrososphaeria</taxon>
        <taxon>Nitrosopumilales</taxon>
        <taxon>Nitrosopumilaceae</taxon>
        <taxon>Nitrosopumilus</taxon>
    </lineage>
</organism>
<reference evidence="2 3" key="1">
    <citation type="journal article" date="2012" name="J. Bacteriol.">
        <title>Genome sequence of "Candidatus Nitrosopumilus salaria" BD31, an ammonia-oxidizing archaeon from the San Francisco Bay estuary.</title>
        <authorList>
            <person name="Mosier A.C."/>
            <person name="Allen E.E."/>
            <person name="Kim M."/>
            <person name="Ferriera S."/>
            <person name="Francis C.A."/>
        </authorList>
    </citation>
    <scope>NUCLEOTIDE SEQUENCE [LARGE SCALE GENOMIC DNA]</scope>
    <source>
        <strain evidence="2 3">BD31</strain>
    </source>
</reference>
<proteinExistence type="predicted"/>
<dbReference type="AlphaFoldDB" id="I3D2B8"/>
<feature type="transmembrane region" description="Helical" evidence="1">
    <location>
        <begin position="7"/>
        <end position="27"/>
    </location>
</feature>